<reference evidence="2" key="1">
    <citation type="submission" date="2017-10" db="EMBL/GenBank/DDBJ databases">
        <title>Chryseobacterium sp. B5 is a hydrocarbonoclastic and plant growth promoting bacterium.</title>
        <authorList>
            <person name="Thijs S."/>
            <person name="Gkorezis P."/>
            <person name="Van Hamme J."/>
        </authorList>
    </citation>
    <scope>NUCLEOTIDE SEQUENCE</scope>
    <source>
        <strain evidence="2">B5</strain>
    </source>
</reference>
<name>A0A2G7TAQ0_9FLAO</name>
<feature type="region of interest" description="Disordered" evidence="1">
    <location>
        <begin position="425"/>
        <end position="444"/>
    </location>
</feature>
<dbReference type="EMBL" id="PEKC01000025">
    <property type="protein sequence ID" value="PII36133.1"/>
    <property type="molecule type" value="Genomic_DNA"/>
</dbReference>
<feature type="compositionally biased region" description="Polar residues" evidence="1">
    <location>
        <begin position="188"/>
        <end position="209"/>
    </location>
</feature>
<proteinExistence type="predicted"/>
<protein>
    <submittedName>
        <fullName evidence="2">Uncharacterized protein</fullName>
    </submittedName>
</protein>
<sequence length="444" mass="45231">MATNPLLEAAQRRDALINQIPVGGNPQAPTPDGSQNNPLNNDFGRNLAALPSAGGIPGAALRGTGLVARAFGASQPAMSGLGQAAQAAAPYAPVVGGGAALASAAGAQSPAPASPITRQSNPLVAAAMEQQASAPGTPGSPGAAAAPMPGPAAPPGLANITRDGNSYSGPANISGDITINGQPGGGTVNSLPSGATPGSQMQGIAPGLSSSLGNPLVQAAGIRHSGNDWQSRNELRNAEVSASSITNTRRFGGRGAENSPDVQKYQAMLATDQALQQAAPGLQAEGMRQGNALVRAAMEQQGQNQRAGMQAGLTQQRLDMDRETQGYTNRTNRLVEAARNQVAQQQDPTKRRSLVQYMRDIQGGAPQSDPYLVVPGGQQVDPTSGRAYNTPSTVFNRQSGQFVQQPSQFSAPEAAIAALRADPNRAGEFDSKYGAGASRSILGR</sequence>
<feature type="compositionally biased region" description="Low complexity" evidence="1">
    <location>
        <begin position="132"/>
        <end position="147"/>
    </location>
</feature>
<gene>
    <name evidence="2" type="ORF">CTI11_09405</name>
</gene>
<evidence type="ECO:0000256" key="1">
    <source>
        <dbReference type="SAM" id="MobiDB-lite"/>
    </source>
</evidence>
<dbReference type="AlphaFoldDB" id="A0A2G7TAQ0"/>
<organism evidence="2">
    <name type="scientific">Chryseobacterium sp. B5</name>
    <dbReference type="NCBI Taxonomy" id="2050562"/>
    <lineage>
        <taxon>Bacteria</taxon>
        <taxon>Pseudomonadati</taxon>
        <taxon>Bacteroidota</taxon>
        <taxon>Flavobacteriia</taxon>
        <taxon>Flavobacteriales</taxon>
        <taxon>Weeksellaceae</taxon>
        <taxon>Chryseobacterium group</taxon>
        <taxon>Chryseobacterium</taxon>
    </lineage>
</organism>
<feature type="region of interest" description="Disordered" evidence="1">
    <location>
        <begin position="20"/>
        <end position="45"/>
    </location>
</feature>
<feature type="compositionally biased region" description="Polar residues" evidence="1">
    <location>
        <begin position="162"/>
        <end position="181"/>
    </location>
</feature>
<accession>A0A2G7TAQ0</accession>
<evidence type="ECO:0000313" key="2">
    <source>
        <dbReference type="EMBL" id="PII36133.1"/>
    </source>
</evidence>
<comment type="caution">
    <text evidence="2">The sequence shown here is derived from an EMBL/GenBank/DDBJ whole genome shotgun (WGS) entry which is preliminary data.</text>
</comment>
<feature type="region of interest" description="Disordered" evidence="1">
    <location>
        <begin position="128"/>
        <end position="209"/>
    </location>
</feature>